<organism evidence="7">
    <name type="scientific">uncultured Aureispira sp</name>
    <dbReference type="NCBI Taxonomy" id="1331704"/>
    <lineage>
        <taxon>Bacteria</taxon>
        <taxon>Pseudomonadati</taxon>
        <taxon>Bacteroidota</taxon>
        <taxon>Saprospiria</taxon>
        <taxon>Saprospirales</taxon>
        <taxon>Saprospiraceae</taxon>
        <taxon>Aureispira</taxon>
        <taxon>environmental samples</taxon>
    </lineage>
</organism>
<comment type="subcellular location">
    <subcellularLocation>
        <location evidence="1">Membrane</location>
        <topology evidence="1">Multi-pass membrane protein</topology>
    </subcellularLocation>
</comment>
<dbReference type="AlphaFoldDB" id="A0A6S6UJ28"/>
<gene>
    <name evidence="7" type="ORF">HELGO_WM61205</name>
</gene>
<feature type="transmembrane region" description="Helical" evidence="6">
    <location>
        <begin position="6"/>
        <end position="26"/>
    </location>
</feature>
<evidence type="ECO:0000256" key="3">
    <source>
        <dbReference type="ARBA" id="ARBA00022692"/>
    </source>
</evidence>
<dbReference type="GO" id="GO:0016765">
    <property type="term" value="F:transferase activity, transferring alkyl or aryl (other than methyl) groups"/>
    <property type="evidence" value="ECO:0007669"/>
    <property type="project" value="InterPro"/>
</dbReference>
<proteinExistence type="predicted"/>
<sequence>MLKQLLFYLKVSRPGLWFATLWLYLLPTSQMGEIATSWVFWYGLFYVCFPLNFLVYGWNDIVDYETDALNPRKDSFWFGARGSKADLSILWRAIAISQGLFFPLLIWIGGWEVSIFLLAFVIINGLYNLPERGLRSHPPLELLCQIGYLLVVPLSIWINDLGGLPWQTYLYLFLFAIQSHIMGELMDIVPDQKVGRKTTGTILGTRKTKLLIIGIVFLEVALLLTIYDEYIFGGLLGMGLIWLLLDVFVIYKEKQYSVLEMKLFALLSNLVAAFSMGYVWWSGCLLQVAV</sequence>
<evidence type="ECO:0000313" key="7">
    <source>
        <dbReference type="EMBL" id="CAA6829567.1"/>
    </source>
</evidence>
<keyword evidence="5 6" id="KW-0472">Membrane</keyword>
<feature type="transmembrane region" description="Helical" evidence="6">
    <location>
        <begin position="100"/>
        <end position="127"/>
    </location>
</feature>
<name>A0A6S6UJ28_9BACT</name>
<keyword evidence="3 6" id="KW-0812">Transmembrane</keyword>
<reference evidence="7" key="1">
    <citation type="submission" date="2020-01" db="EMBL/GenBank/DDBJ databases">
        <authorList>
            <person name="Meier V. D."/>
            <person name="Meier V D."/>
        </authorList>
    </citation>
    <scope>NUCLEOTIDE SEQUENCE</scope>
    <source>
        <strain evidence="7">HLG_WM_MAG_10</strain>
    </source>
</reference>
<dbReference type="GO" id="GO:0016020">
    <property type="term" value="C:membrane"/>
    <property type="evidence" value="ECO:0007669"/>
    <property type="project" value="UniProtKB-SubCell"/>
</dbReference>
<dbReference type="InterPro" id="IPR044878">
    <property type="entry name" value="UbiA_sf"/>
</dbReference>
<protein>
    <recommendedName>
        <fullName evidence="8">Prenyltransferase</fullName>
    </recommendedName>
</protein>
<keyword evidence="4 6" id="KW-1133">Transmembrane helix</keyword>
<evidence type="ECO:0000256" key="6">
    <source>
        <dbReference type="SAM" id="Phobius"/>
    </source>
</evidence>
<dbReference type="InterPro" id="IPR000537">
    <property type="entry name" value="UbiA_prenyltransferase"/>
</dbReference>
<feature type="transmembrane region" description="Helical" evidence="6">
    <location>
        <begin position="233"/>
        <end position="251"/>
    </location>
</feature>
<evidence type="ECO:0008006" key="8">
    <source>
        <dbReference type="Google" id="ProtNLM"/>
    </source>
</evidence>
<feature type="transmembrane region" description="Helical" evidence="6">
    <location>
        <begin position="38"/>
        <end position="58"/>
    </location>
</feature>
<evidence type="ECO:0000256" key="5">
    <source>
        <dbReference type="ARBA" id="ARBA00023136"/>
    </source>
</evidence>
<evidence type="ECO:0000256" key="1">
    <source>
        <dbReference type="ARBA" id="ARBA00004141"/>
    </source>
</evidence>
<dbReference type="Pfam" id="PF01040">
    <property type="entry name" value="UbiA"/>
    <property type="match status" value="1"/>
</dbReference>
<evidence type="ECO:0000256" key="2">
    <source>
        <dbReference type="ARBA" id="ARBA00022475"/>
    </source>
</evidence>
<dbReference type="EMBL" id="CACVAQ010000502">
    <property type="protein sequence ID" value="CAA6829567.1"/>
    <property type="molecule type" value="Genomic_DNA"/>
</dbReference>
<dbReference type="Gene3D" id="1.10.357.140">
    <property type="entry name" value="UbiA prenyltransferase"/>
    <property type="match status" value="1"/>
</dbReference>
<evidence type="ECO:0000256" key="4">
    <source>
        <dbReference type="ARBA" id="ARBA00022989"/>
    </source>
</evidence>
<feature type="transmembrane region" description="Helical" evidence="6">
    <location>
        <begin position="210"/>
        <end position="227"/>
    </location>
</feature>
<accession>A0A6S6UJ28</accession>
<feature type="transmembrane region" description="Helical" evidence="6">
    <location>
        <begin position="263"/>
        <end position="281"/>
    </location>
</feature>
<keyword evidence="2" id="KW-1003">Cell membrane</keyword>
<feature type="transmembrane region" description="Helical" evidence="6">
    <location>
        <begin position="170"/>
        <end position="189"/>
    </location>
</feature>